<keyword evidence="2" id="KW-0378">Hydrolase</keyword>
<dbReference type="EMBL" id="JADQAZ010000001">
    <property type="protein sequence ID" value="MBT0956430.1"/>
    <property type="molecule type" value="Genomic_DNA"/>
</dbReference>
<dbReference type="AlphaFoldDB" id="A0AAP2CMR1"/>
<dbReference type="GO" id="GO:0004040">
    <property type="term" value="F:amidase activity"/>
    <property type="evidence" value="ECO:0007669"/>
    <property type="project" value="UniProtKB-EC"/>
</dbReference>
<comment type="caution">
    <text evidence="2">The sequence shown here is derived from an EMBL/GenBank/DDBJ whole genome shotgun (WGS) entry which is preliminary data.</text>
</comment>
<dbReference type="EC" id="3.5.1.4" evidence="2"/>
<dbReference type="PANTHER" id="PTHR11895:SF76">
    <property type="entry name" value="INDOLEACETAMIDE HYDROLASE"/>
    <property type="match status" value="1"/>
</dbReference>
<evidence type="ECO:0000313" key="3">
    <source>
        <dbReference type="Proteomes" id="UP001315686"/>
    </source>
</evidence>
<accession>A0AAP2CMR1</accession>
<dbReference type="RefSeq" id="WP_327792633.1">
    <property type="nucleotide sequence ID" value="NZ_JADQAZ010000001.1"/>
</dbReference>
<dbReference type="InterPro" id="IPR036928">
    <property type="entry name" value="AS_sf"/>
</dbReference>
<keyword evidence="3" id="KW-1185">Reference proteome</keyword>
<reference evidence="2 3" key="1">
    <citation type="journal article" date="2021" name="Arch. Microbiol.">
        <title>Harenicola maris gen. nov., sp. nov. isolated from the Sea of Japan shallow sediments.</title>
        <authorList>
            <person name="Romanenko L.A."/>
            <person name="Kurilenko V.V."/>
            <person name="Chernysheva N.Y."/>
            <person name="Tekutyeva L.A."/>
            <person name="Velansky P.V."/>
            <person name="Svetashev V.I."/>
            <person name="Isaeva M.P."/>
        </authorList>
    </citation>
    <scope>NUCLEOTIDE SEQUENCE [LARGE SCALE GENOMIC DNA]</scope>
    <source>
        <strain evidence="2 3">KMM 3653</strain>
    </source>
</reference>
<gene>
    <name evidence="2" type="ORF">IV417_03455</name>
</gene>
<protein>
    <submittedName>
        <fullName evidence="2">Amidase</fullName>
        <ecNumber evidence="2">3.5.1.4</ecNumber>
    </submittedName>
</protein>
<feature type="domain" description="Amidase" evidence="1">
    <location>
        <begin position="26"/>
        <end position="445"/>
    </location>
</feature>
<dbReference type="InterPro" id="IPR023631">
    <property type="entry name" value="Amidase_dom"/>
</dbReference>
<organism evidence="2 3">
    <name type="scientific">Harenicola maris</name>
    <dbReference type="NCBI Taxonomy" id="2841044"/>
    <lineage>
        <taxon>Bacteria</taxon>
        <taxon>Pseudomonadati</taxon>
        <taxon>Pseudomonadota</taxon>
        <taxon>Alphaproteobacteria</taxon>
        <taxon>Rhodobacterales</taxon>
        <taxon>Paracoccaceae</taxon>
        <taxon>Harenicola</taxon>
    </lineage>
</organism>
<dbReference type="PANTHER" id="PTHR11895">
    <property type="entry name" value="TRANSAMIDASE"/>
    <property type="match status" value="1"/>
</dbReference>
<name>A0AAP2CMR1_9RHOB</name>
<evidence type="ECO:0000259" key="1">
    <source>
        <dbReference type="Pfam" id="PF01425"/>
    </source>
</evidence>
<dbReference type="InterPro" id="IPR000120">
    <property type="entry name" value="Amidase"/>
</dbReference>
<dbReference type="NCBIfam" id="NF005686">
    <property type="entry name" value="PRK07486.1"/>
    <property type="match status" value="1"/>
</dbReference>
<dbReference type="SUPFAM" id="SSF75304">
    <property type="entry name" value="Amidase signature (AS) enzymes"/>
    <property type="match status" value="1"/>
</dbReference>
<proteinExistence type="predicted"/>
<evidence type="ECO:0000313" key="2">
    <source>
        <dbReference type="EMBL" id="MBT0956430.1"/>
    </source>
</evidence>
<dbReference type="Proteomes" id="UP001315686">
    <property type="component" value="Unassembled WGS sequence"/>
</dbReference>
<dbReference type="Gene3D" id="3.90.1300.10">
    <property type="entry name" value="Amidase signature (AS) domain"/>
    <property type="match status" value="1"/>
</dbReference>
<sequence>MGEITQLSAVELRRRMVAGELTAAAVMAAHLDRIEAVNGAVNAVVSLRPRDGLMAQAEATDVRGGALAGLPVAVKDLANVAGIETTMGSPAFAGIVPSRSDEMVRRMQAAGAIVIGKTNTPEFGLGSHTFNPVFGATRNPWDLGRSAGGSSGGAAAALACGMVPVADGSDMMGSLRNPAGWCGVYGMRPSWGMIPGEPGGDSFLHQLSTSGPMARCPEDLALLLSVQAGPDARVPHGVPCPDLSPLRAQVAGRRIGWLGDWGGAWPMEAGLSGACEAALAVFEGLGCHVEPLPAPFDAGALWEAWITLRSWAVAANLRELYETRPEVLKPEAIWEVERGLAMSAMEVHEASVIRSAWFAKAAEVFGRFDALALPTAQTWPFPVELDWPKEIGGQGMDTYHRWMECVVPVSLIGLPALAVPGPRGAQGLPSGMQLAGPRGSDLALLQLGQAYHEAAPWAGEMPLL</sequence>
<dbReference type="Pfam" id="PF01425">
    <property type="entry name" value="Amidase"/>
    <property type="match status" value="1"/>
</dbReference>